<dbReference type="OrthoDB" id="9028817at2"/>
<dbReference type="RefSeq" id="WP_090530325.1">
    <property type="nucleotide sequence ID" value="NZ_FNRQ01000001.1"/>
</dbReference>
<gene>
    <name evidence="1" type="ORF">SAMN05192564_1011228</name>
</gene>
<proteinExistence type="predicted"/>
<protein>
    <submittedName>
        <fullName evidence="1">Uncharacterized protein</fullName>
    </submittedName>
</protein>
<organism evidence="1 2">
    <name type="scientific">Paraburkholderia sartisoli</name>
    <dbReference type="NCBI Taxonomy" id="83784"/>
    <lineage>
        <taxon>Bacteria</taxon>
        <taxon>Pseudomonadati</taxon>
        <taxon>Pseudomonadota</taxon>
        <taxon>Betaproteobacteria</taxon>
        <taxon>Burkholderiales</taxon>
        <taxon>Burkholderiaceae</taxon>
        <taxon>Paraburkholderia</taxon>
    </lineage>
</organism>
<dbReference type="AlphaFoldDB" id="A0A1H4AL66"/>
<name>A0A1H4AL66_9BURK</name>
<dbReference type="Proteomes" id="UP000198638">
    <property type="component" value="Unassembled WGS sequence"/>
</dbReference>
<dbReference type="EMBL" id="FNRQ01000001">
    <property type="protein sequence ID" value="SEA36686.1"/>
    <property type="molecule type" value="Genomic_DNA"/>
</dbReference>
<accession>A0A1H4AL66</accession>
<reference evidence="2" key="1">
    <citation type="submission" date="2016-10" db="EMBL/GenBank/DDBJ databases">
        <authorList>
            <person name="Varghese N."/>
            <person name="Submissions S."/>
        </authorList>
    </citation>
    <scope>NUCLEOTIDE SEQUENCE [LARGE SCALE GENOMIC DNA]</scope>
    <source>
        <strain evidence="2">LMG 24000</strain>
    </source>
</reference>
<evidence type="ECO:0000313" key="2">
    <source>
        <dbReference type="Proteomes" id="UP000198638"/>
    </source>
</evidence>
<evidence type="ECO:0000313" key="1">
    <source>
        <dbReference type="EMBL" id="SEA36686.1"/>
    </source>
</evidence>
<dbReference type="STRING" id="83784.SAMN05192564_1011228"/>
<sequence>MKKTISMYWPLAIVLPLAIAAFFHICGEAASRATQTPLAAGQVTAELARAVSYGLVGDDTSLPAKSLREATLLPVRTAL</sequence>
<keyword evidence="2" id="KW-1185">Reference proteome</keyword>